<dbReference type="NCBIfam" id="TIGR00566">
    <property type="entry name" value="trpG_papA"/>
    <property type="match status" value="1"/>
</dbReference>
<dbReference type="EMBL" id="JBHSJF010000006">
    <property type="protein sequence ID" value="MFC5068358.1"/>
    <property type="molecule type" value="Genomic_DNA"/>
</dbReference>
<dbReference type="SUPFAM" id="SSF52317">
    <property type="entry name" value="Class I glutamine amidotransferase-like"/>
    <property type="match status" value="1"/>
</dbReference>
<dbReference type="Proteomes" id="UP001595796">
    <property type="component" value="Unassembled WGS sequence"/>
</dbReference>
<evidence type="ECO:0000256" key="1">
    <source>
        <dbReference type="ARBA" id="ARBA00022962"/>
    </source>
</evidence>
<dbReference type="InterPro" id="IPR017926">
    <property type="entry name" value="GATASE"/>
</dbReference>
<dbReference type="RefSeq" id="WP_114955737.1">
    <property type="nucleotide sequence ID" value="NZ_JBHSJF010000006.1"/>
</dbReference>
<evidence type="ECO:0000313" key="4">
    <source>
        <dbReference type="Proteomes" id="UP001595796"/>
    </source>
</evidence>
<dbReference type="PROSITE" id="PS51273">
    <property type="entry name" value="GATASE_TYPE_1"/>
    <property type="match status" value="1"/>
</dbReference>
<organism evidence="3 4">
    <name type="scientific">Flaviflagellibacter deserti</name>
    <dbReference type="NCBI Taxonomy" id="2267266"/>
    <lineage>
        <taxon>Bacteria</taxon>
        <taxon>Pseudomonadati</taxon>
        <taxon>Pseudomonadota</taxon>
        <taxon>Alphaproteobacteria</taxon>
        <taxon>Hyphomicrobiales</taxon>
        <taxon>Flaviflagellibacter</taxon>
    </lineage>
</organism>
<dbReference type="PANTHER" id="PTHR43418:SF4">
    <property type="entry name" value="MULTIFUNCTIONAL TRYPTOPHAN BIOSYNTHESIS PROTEIN"/>
    <property type="match status" value="1"/>
</dbReference>
<name>A0ABV9Z3G5_9HYPH</name>
<dbReference type="InterPro" id="IPR029062">
    <property type="entry name" value="Class_I_gatase-like"/>
</dbReference>
<reference evidence="4" key="1">
    <citation type="journal article" date="2019" name="Int. J. Syst. Evol. Microbiol.">
        <title>The Global Catalogue of Microorganisms (GCM) 10K type strain sequencing project: providing services to taxonomists for standard genome sequencing and annotation.</title>
        <authorList>
            <consortium name="The Broad Institute Genomics Platform"/>
            <consortium name="The Broad Institute Genome Sequencing Center for Infectious Disease"/>
            <person name="Wu L."/>
            <person name="Ma J."/>
        </authorList>
    </citation>
    <scope>NUCLEOTIDE SEQUENCE [LARGE SCALE GENOMIC DNA]</scope>
    <source>
        <strain evidence="4">CGMCC 1.16444</strain>
    </source>
</reference>
<comment type="caution">
    <text evidence="3">The sequence shown here is derived from an EMBL/GenBank/DDBJ whole genome shotgun (WGS) entry which is preliminary data.</text>
</comment>
<evidence type="ECO:0000313" key="3">
    <source>
        <dbReference type="EMBL" id="MFC5068358.1"/>
    </source>
</evidence>
<dbReference type="PRINTS" id="PR00099">
    <property type="entry name" value="CPSGATASE"/>
</dbReference>
<evidence type="ECO:0000259" key="2">
    <source>
        <dbReference type="Pfam" id="PF00117"/>
    </source>
</evidence>
<dbReference type="InterPro" id="IPR050472">
    <property type="entry name" value="Anth_synth/Amidotransfase"/>
</dbReference>
<keyword evidence="4" id="KW-1185">Reference proteome</keyword>
<dbReference type="PRINTS" id="PR00097">
    <property type="entry name" value="ANTSNTHASEII"/>
</dbReference>
<dbReference type="PANTHER" id="PTHR43418">
    <property type="entry name" value="MULTIFUNCTIONAL TRYPTOPHAN BIOSYNTHESIS PROTEIN-RELATED"/>
    <property type="match status" value="1"/>
</dbReference>
<accession>A0ABV9Z3G5</accession>
<gene>
    <name evidence="3" type="ORF">ACFPFW_10070</name>
</gene>
<dbReference type="Pfam" id="PF00117">
    <property type="entry name" value="GATase"/>
    <property type="match status" value="1"/>
</dbReference>
<keyword evidence="1" id="KW-0315">Glutamine amidotransferase</keyword>
<dbReference type="CDD" id="cd01743">
    <property type="entry name" value="GATase1_Anthranilate_Synthase"/>
    <property type="match status" value="1"/>
</dbReference>
<dbReference type="PRINTS" id="PR00096">
    <property type="entry name" value="GATASE"/>
</dbReference>
<protein>
    <submittedName>
        <fullName evidence="3">Anthranilate synthase component II</fullName>
    </submittedName>
</protein>
<feature type="domain" description="Glutamine amidotransferase" evidence="2">
    <location>
        <begin position="6"/>
        <end position="188"/>
    </location>
</feature>
<dbReference type="InterPro" id="IPR006221">
    <property type="entry name" value="TrpG/PapA_dom"/>
</dbReference>
<proteinExistence type="predicted"/>
<sequence length="206" mass="22397">MIRVTLIDNYDSFTFNVLHAIGRLGAQVKVLRNDKTTVEDVMADRPDAIVISPGPCTPKEAGISCDLIRRAGPEIPVFGICLGMQAMGDIYGGNVVRAPVPVHGKVNLINHQGKSVFRGINEPIHATRYHSLVVDRATLPAELEVTAESEDGLIMGLSHKELPVHGVQFHPESIASEHGSTLFSNFLAIAREWNDSRRTGSLRKAG</sequence>
<dbReference type="Gene3D" id="3.40.50.880">
    <property type="match status" value="1"/>
</dbReference>